<gene>
    <name evidence="1" type="ORF">N7509_004448</name>
</gene>
<reference evidence="1" key="2">
    <citation type="journal article" date="2023" name="IMA Fungus">
        <title>Comparative genomic study of the Penicillium genus elucidates a diverse pangenome and 15 lateral gene transfer events.</title>
        <authorList>
            <person name="Petersen C."/>
            <person name="Sorensen T."/>
            <person name="Nielsen M.R."/>
            <person name="Sondergaard T.E."/>
            <person name="Sorensen J.L."/>
            <person name="Fitzpatrick D.A."/>
            <person name="Frisvad J.C."/>
            <person name="Nielsen K.L."/>
        </authorList>
    </citation>
    <scope>NUCLEOTIDE SEQUENCE</scope>
    <source>
        <strain evidence="1">IBT 29677</strain>
    </source>
</reference>
<organism evidence="1 2">
    <name type="scientific">Penicillium cosmopolitanum</name>
    <dbReference type="NCBI Taxonomy" id="1131564"/>
    <lineage>
        <taxon>Eukaryota</taxon>
        <taxon>Fungi</taxon>
        <taxon>Dikarya</taxon>
        <taxon>Ascomycota</taxon>
        <taxon>Pezizomycotina</taxon>
        <taxon>Eurotiomycetes</taxon>
        <taxon>Eurotiomycetidae</taxon>
        <taxon>Eurotiales</taxon>
        <taxon>Aspergillaceae</taxon>
        <taxon>Penicillium</taxon>
    </lineage>
</organism>
<protein>
    <submittedName>
        <fullName evidence="1">Uncharacterized protein</fullName>
    </submittedName>
</protein>
<keyword evidence="2" id="KW-1185">Reference proteome</keyword>
<dbReference type="Proteomes" id="UP001147747">
    <property type="component" value="Unassembled WGS sequence"/>
</dbReference>
<proteinExistence type="predicted"/>
<dbReference type="GeneID" id="81368065"/>
<reference evidence="1" key="1">
    <citation type="submission" date="2022-12" db="EMBL/GenBank/DDBJ databases">
        <authorList>
            <person name="Petersen C."/>
        </authorList>
    </citation>
    <scope>NUCLEOTIDE SEQUENCE</scope>
    <source>
        <strain evidence="1">IBT 29677</strain>
    </source>
</reference>
<dbReference type="EMBL" id="JAPZBU010000005">
    <property type="protein sequence ID" value="KAJ5404577.1"/>
    <property type="molecule type" value="Genomic_DNA"/>
</dbReference>
<dbReference type="AlphaFoldDB" id="A0A9X0BCG5"/>
<dbReference type="RefSeq" id="XP_056491819.1">
    <property type="nucleotide sequence ID" value="XM_056629085.1"/>
</dbReference>
<sequence>MVEYPIVDHMSLDKTYNSSSVRQIIVDEAYWSPGVLDWLVLCTKLEHFSIKMEFESHLDEILDSEKFDASLFRKLLLPSATTLRTLRICYGKRYRDQLEYQDAEDVPFGTFSDFVVMEDITVRHSHLIGRVSHDSTDHWDSKPPAKIFPRSLKRIEITDVVEGHQLQLVSQLSELVEGSCCPNLEAVVLHLDIREEYTLIDELNCFNLECEARDIVLNVQVQYHY</sequence>
<evidence type="ECO:0000313" key="2">
    <source>
        <dbReference type="Proteomes" id="UP001147747"/>
    </source>
</evidence>
<accession>A0A9X0BCG5</accession>
<evidence type="ECO:0000313" key="1">
    <source>
        <dbReference type="EMBL" id="KAJ5404577.1"/>
    </source>
</evidence>
<name>A0A9X0BCG5_9EURO</name>
<dbReference type="OrthoDB" id="2520703at2759"/>
<comment type="caution">
    <text evidence="1">The sequence shown here is derived from an EMBL/GenBank/DDBJ whole genome shotgun (WGS) entry which is preliminary data.</text>
</comment>